<dbReference type="AlphaFoldDB" id="A0A5M3N5I9"/>
<proteinExistence type="predicted"/>
<protein>
    <recommendedName>
        <fullName evidence="1">Complex 1 LYR protein domain-containing protein</fullName>
    </recommendedName>
</protein>
<dbReference type="OMA" id="HQPTLKH"/>
<keyword evidence="3" id="KW-1185">Reference proteome</keyword>
<comment type="caution">
    <text evidence="2">The sequence shown here is derived from an EMBL/GenBank/DDBJ whole genome shotgun (WGS) entry which is preliminary data.</text>
</comment>
<sequence length="86" mass="10461">MHHIPTLKQYILQQQLLTFYRQVIRASRTLPDSTARAETIRWFRAEIERGRHLTDVEEIRHRLVYMRREMYQVLPTARTVQSLKLV</sequence>
<gene>
    <name evidence="2" type="ORF">CONPUDRAFT_44605</name>
</gene>
<dbReference type="OrthoDB" id="74240at2759"/>
<feature type="domain" description="Complex 1 LYR protein" evidence="1">
    <location>
        <begin position="14"/>
        <end position="69"/>
    </location>
</feature>
<dbReference type="EMBL" id="JH711573">
    <property type="protein sequence ID" value="EIW86568.1"/>
    <property type="molecule type" value="Genomic_DNA"/>
</dbReference>
<dbReference type="Proteomes" id="UP000053558">
    <property type="component" value="Unassembled WGS sequence"/>
</dbReference>
<evidence type="ECO:0000313" key="3">
    <source>
        <dbReference type="Proteomes" id="UP000053558"/>
    </source>
</evidence>
<dbReference type="RefSeq" id="XP_007762454.1">
    <property type="nucleotide sequence ID" value="XM_007764264.1"/>
</dbReference>
<dbReference type="KEGG" id="cput:CONPUDRAFT_44605"/>
<dbReference type="GeneID" id="19207005"/>
<reference evidence="3" key="1">
    <citation type="journal article" date="2012" name="Science">
        <title>The Paleozoic origin of enzymatic lignin decomposition reconstructed from 31 fungal genomes.</title>
        <authorList>
            <person name="Floudas D."/>
            <person name="Binder M."/>
            <person name="Riley R."/>
            <person name="Barry K."/>
            <person name="Blanchette R.A."/>
            <person name="Henrissat B."/>
            <person name="Martinez A.T."/>
            <person name="Otillar R."/>
            <person name="Spatafora J.W."/>
            <person name="Yadav J.S."/>
            <person name="Aerts A."/>
            <person name="Benoit I."/>
            <person name="Boyd A."/>
            <person name="Carlson A."/>
            <person name="Copeland A."/>
            <person name="Coutinho P.M."/>
            <person name="de Vries R.P."/>
            <person name="Ferreira P."/>
            <person name="Findley K."/>
            <person name="Foster B."/>
            <person name="Gaskell J."/>
            <person name="Glotzer D."/>
            <person name="Gorecki P."/>
            <person name="Heitman J."/>
            <person name="Hesse C."/>
            <person name="Hori C."/>
            <person name="Igarashi K."/>
            <person name="Jurgens J.A."/>
            <person name="Kallen N."/>
            <person name="Kersten P."/>
            <person name="Kohler A."/>
            <person name="Kuees U."/>
            <person name="Kumar T.K.A."/>
            <person name="Kuo A."/>
            <person name="LaButti K."/>
            <person name="Larrondo L.F."/>
            <person name="Lindquist E."/>
            <person name="Ling A."/>
            <person name="Lombard V."/>
            <person name="Lucas S."/>
            <person name="Lundell T."/>
            <person name="Martin R."/>
            <person name="McLaughlin D.J."/>
            <person name="Morgenstern I."/>
            <person name="Morin E."/>
            <person name="Murat C."/>
            <person name="Nagy L.G."/>
            <person name="Nolan M."/>
            <person name="Ohm R.A."/>
            <person name="Patyshakuliyeva A."/>
            <person name="Rokas A."/>
            <person name="Ruiz-Duenas F.J."/>
            <person name="Sabat G."/>
            <person name="Salamov A."/>
            <person name="Samejima M."/>
            <person name="Schmutz J."/>
            <person name="Slot J.C."/>
            <person name="St John F."/>
            <person name="Stenlid J."/>
            <person name="Sun H."/>
            <person name="Sun S."/>
            <person name="Syed K."/>
            <person name="Tsang A."/>
            <person name="Wiebenga A."/>
            <person name="Young D."/>
            <person name="Pisabarro A."/>
            <person name="Eastwood D.C."/>
            <person name="Martin F."/>
            <person name="Cullen D."/>
            <person name="Grigoriev I.V."/>
            <person name="Hibbett D.S."/>
        </authorList>
    </citation>
    <scope>NUCLEOTIDE SEQUENCE [LARGE SCALE GENOMIC DNA]</scope>
    <source>
        <strain evidence="3">RWD-64-598 SS2</strain>
    </source>
</reference>
<organism evidence="2 3">
    <name type="scientific">Coniophora puteana (strain RWD-64-598)</name>
    <name type="common">Brown rot fungus</name>
    <dbReference type="NCBI Taxonomy" id="741705"/>
    <lineage>
        <taxon>Eukaryota</taxon>
        <taxon>Fungi</taxon>
        <taxon>Dikarya</taxon>
        <taxon>Basidiomycota</taxon>
        <taxon>Agaricomycotina</taxon>
        <taxon>Agaricomycetes</taxon>
        <taxon>Agaricomycetidae</taxon>
        <taxon>Boletales</taxon>
        <taxon>Coniophorineae</taxon>
        <taxon>Coniophoraceae</taxon>
        <taxon>Coniophora</taxon>
    </lineage>
</organism>
<evidence type="ECO:0000313" key="2">
    <source>
        <dbReference type="EMBL" id="EIW86568.1"/>
    </source>
</evidence>
<dbReference type="InterPro" id="IPR008011">
    <property type="entry name" value="Complex1_LYR_dom"/>
</dbReference>
<accession>A0A5M3N5I9</accession>
<dbReference type="Pfam" id="PF05347">
    <property type="entry name" value="Complex1_LYR"/>
    <property type="match status" value="1"/>
</dbReference>
<evidence type="ECO:0000259" key="1">
    <source>
        <dbReference type="Pfam" id="PF05347"/>
    </source>
</evidence>
<name>A0A5M3N5I9_CONPW</name>